<organism evidence="2 3">
    <name type="scientific">Fusarium zealandicum</name>
    <dbReference type="NCBI Taxonomy" id="1053134"/>
    <lineage>
        <taxon>Eukaryota</taxon>
        <taxon>Fungi</taxon>
        <taxon>Dikarya</taxon>
        <taxon>Ascomycota</taxon>
        <taxon>Pezizomycotina</taxon>
        <taxon>Sordariomycetes</taxon>
        <taxon>Hypocreomycetidae</taxon>
        <taxon>Hypocreales</taxon>
        <taxon>Nectriaceae</taxon>
        <taxon>Fusarium</taxon>
        <taxon>Fusarium staphyleae species complex</taxon>
    </lineage>
</organism>
<feature type="signal peptide" evidence="1">
    <location>
        <begin position="1"/>
        <end position="19"/>
    </location>
</feature>
<sequence length="132" mass="14196">MHFTTYLTAAASFALTATAIPTSENMPRDSDVAVANIYAINGQTKKPLEIPFGKLTHFDLSITELQLYDVTIDIVGIPPPGVGAVTCQMYKDSDGIRPGSAEFTKDNPALISTNPVDFGWVLCYVNVDAPSK</sequence>
<protein>
    <submittedName>
        <fullName evidence="2">Uncharacterized protein</fullName>
    </submittedName>
</protein>
<keyword evidence="1" id="KW-0732">Signal</keyword>
<gene>
    <name evidence="2" type="ORF">FZEAL_5157</name>
</gene>
<accession>A0A8H4UK96</accession>
<reference evidence="2" key="1">
    <citation type="journal article" date="2020" name="BMC Genomics">
        <title>Correction to: Identification and distribution of gene clusters required for synthesis of sphingolipid metabolism inhibitors in diverse species of the filamentous fungus Fusarium.</title>
        <authorList>
            <person name="Kim H.S."/>
            <person name="Lohmar J.M."/>
            <person name="Busman M."/>
            <person name="Brown D.W."/>
            <person name="Naumann T.A."/>
            <person name="Divon H.H."/>
            <person name="Lysoe E."/>
            <person name="Uhlig S."/>
            <person name="Proctor R.H."/>
        </authorList>
    </citation>
    <scope>NUCLEOTIDE SEQUENCE</scope>
    <source>
        <strain evidence="2">NRRL 22465</strain>
    </source>
</reference>
<comment type="caution">
    <text evidence="2">The sequence shown here is derived from an EMBL/GenBank/DDBJ whole genome shotgun (WGS) entry which is preliminary data.</text>
</comment>
<name>A0A8H4UK96_9HYPO</name>
<dbReference type="AlphaFoldDB" id="A0A8H4UK96"/>
<evidence type="ECO:0000256" key="1">
    <source>
        <dbReference type="SAM" id="SignalP"/>
    </source>
</evidence>
<proteinExistence type="predicted"/>
<reference evidence="2" key="2">
    <citation type="submission" date="2020-05" db="EMBL/GenBank/DDBJ databases">
        <authorList>
            <person name="Kim H.-S."/>
            <person name="Proctor R.H."/>
            <person name="Brown D.W."/>
        </authorList>
    </citation>
    <scope>NUCLEOTIDE SEQUENCE</scope>
    <source>
        <strain evidence="2">NRRL 22465</strain>
    </source>
</reference>
<evidence type="ECO:0000313" key="3">
    <source>
        <dbReference type="Proteomes" id="UP000635477"/>
    </source>
</evidence>
<feature type="chain" id="PRO_5034937818" evidence="1">
    <location>
        <begin position="20"/>
        <end position="132"/>
    </location>
</feature>
<dbReference type="Proteomes" id="UP000635477">
    <property type="component" value="Unassembled WGS sequence"/>
</dbReference>
<evidence type="ECO:0000313" key="2">
    <source>
        <dbReference type="EMBL" id="KAF4978471.1"/>
    </source>
</evidence>
<dbReference type="EMBL" id="JABEYC010000366">
    <property type="protein sequence ID" value="KAF4978471.1"/>
    <property type="molecule type" value="Genomic_DNA"/>
</dbReference>
<keyword evidence="3" id="KW-1185">Reference proteome</keyword>
<dbReference type="OrthoDB" id="5091764at2759"/>